<sequence length="131" mass="14454">MSTPHIAPKLSLCLSFFPSRCIYSSFLLNSTHITSVFTKRTLNPCLLKISFHSINCSWRFASPSSTTARPPAYNSFWSMTFIQIFLLISSTTAINNNGVKAFPCVTPTFTLDSPYTPGPHSSLLFVSPAPI</sequence>
<evidence type="ECO:0000313" key="2">
    <source>
        <dbReference type="Proteomes" id="UP001209878"/>
    </source>
</evidence>
<dbReference type="EMBL" id="JAODUO010000943">
    <property type="protein sequence ID" value="KAK2172644.1"/>
    <property type="molecule type" value="Genomic_DNA"/>
</dbReference>
<dbReference type="Proteomes" id="UP001209878">
    <property type="component" value="Unassembled WGS sequence"/>
</dbReference>
<protein>
    <submittedName>
        <fullName evidence="1">Uncharacterized protein</fullName>
    </submittedName>
</protein>
<gene>
    <name evidence="1" type="ORF">NP493_944g02043</name>
</gene>
<accession>A0AAD9NMK2</accession>
<proteinExistence type="predicted"/>
<organism evidence="1 2">
    <name type="scientific">Ridgeia piscesae</name>
    <name type="common">Tubeworm</name>
    <dbReference type="NCBI Taxonomy" id="27915"/>
    <lineage>
        <taxon>Eukaryota</taxon>
        <taxon>Metazoa</taxon>
        <taxon>Spiralia</taxon>
        <taxon>Lophotrochozoa</taxon>
        <taxon>Annelida</taxon>
        <taxon>Polychaeta</taxon>
        <taxon>Sedentaria</taxon>
        <taxon>Canalipalpata</taxon>
        <taxon>Sabellida</taxon>
        <taxon>Siboglinidae</taxon>
        <taxon>Ridgeia</taxon>
    </lineage>
</organism>
<comment type="caution">
    <text evidence="1">The sequence shown here is derived from an EMBL/GenBank/DDBJ whole genome shotgun (WGS) entry which is preliminary data.</text>
</comment>
<keyword evidence="2" id="KW-1185">Reference proteome</keyword>
<evidence type="ECO:0000313" key="1">
    <source>
        <dbReference type="EMBL" id="KAK2172644.1"/>
    </source>
</evidence>
<dbReference type="AlphaFoldDB" id="A0AAD9NMK2"/>
<reference evidence="1" key="1">
    <citation type="journal article" date="2023" name="Mol. Biol. Evol.">
        <title>Third-Generation Sequencing Reveals the Adaptive Role of the Epigenome in Three Deep-Sea Polychaetes.</title>
        <authorList>
            <person name="Perez M."/>
            <person name="Aroh O."/>
            <person name="Sun Y."/>
            <person name="Lan Y."/>
            <person name="Juniper S.K."/>
            <person name="Young C.R."/>
            <person name="Angers B."/>
            <person name="Qian P.Y."/>
        </authorList>
    </citation>
    <scope>NUCLEOTIDE SEQUENCE</scope>
    <source>
        <strain evidence="1">R07B-5</strain>
    </source>
</reference>
<name>A0AAD9NMK2_RIDPI</name>